<dbReference type="EMBL" id="JBIMSN010000026">
    <property type="protein sequence ID" value="MFH5228239.1"/>
    <property type="molecule type" value="Genomic_DNA"/>
</dbReference>
<dbReference type="Proteomes" id="UP001609176">
    <property type="component" value="Unassembled WGS sequence"/>
</dbReference>
<dbReference type="Proteomes" id="UP001609219">
    <property type="component" value="Unassembled WGS sequence"/>
</dbReference>
<evidence type="ECO:0000313" key="3">
    <source>
        <dbReference type="EMBL" id="MFH5241334.1"/>
    </source>
</evidence>
<comment type="caution">
    <text evidence="2">The sequence shown here is derived from an EMBL/GenBank/DDBJ whole genome shotgun (WGS) entry which is preliminary data.</text>
</comment>
<dbReference type="EMBL" id="JBIMSP010000005">
    <property type="protein sequence ID" value="MFH5241334.1"/>
    <property type="molecule type" value="Genomic_DNA"/>
</dbReference>
<protein>
    <recommendedName>
        <fullName evidence="7">DUF222 domain-containing protein</fullName>
    </recommendedName>
</protein>
<dbReference type="Proteomes" id="UP001609175">
    <property type="component" value="Unassembled WGS sequence"/>
</dbReference>
<evidence type="ECO:0000313" key="1">
    <source>
        <dbReference type="EMBL" id="MFH5208282.1"/>
    </source>
</evidence>
<organism evidence="2 6">
    <name type="scientific">Antrihabitans spumae</name>
    <dbReference type="NCBI Taxonomy" id="3373370"/>
    <lineage>
        <taxon>Bacteria</taxon>
        <taxon>Bacillati</taxon>
        <taxon>Actinomycetota</taxon>
        <taxon>Actinomycetes</taxon>
        <taxon>Mycobacteriales</taxon>
        <taxon>Nocardiaceae</taxon>
        <taxon>Antrihabitans</taxon>
    </lineage>
</organism>
<evidence type="ECO:0000313" key="6">
    <source>
        <dbReference type="Proteomes" id="UP001609219"/>
    </source>
</evidence>
<dbReference type="EMBL" id="JBIMSO010000038">
    <property type="protein sequence ID" value="MFH5208282.1"/>
    <property type="molecule type" value="Genomic_DNA"/>
</dbReference>
<accession>A0ABW7JZR4</accession>
<sequence length="224" mass="23902">MTLPLLTLEPTRLGMVAAADQLGLLGGLEEPSQACRAVFLAAEVGAIAWDEEAWPDLAFGVWSDGVEATTSRRRRSADTPTAELSTWLQLQPEWPQLGGTAIEWPLPSAKELLGFDDRLRALSFAAVESFNNIHDRAVRMARALVGDDPPVATPRPAPQPAHSPRRTFTAAGVAGSEHDVPDVLASLARSAEINAADGKNGERPTGVLAHLGTPSRCCRTVPCR</sequence>
<dbReference type="RefSeq" id="WP_395113762.1">
    <property type="nucleotide sequence ID" value="NZ_JBIMSN010000026.1"/>
</dbReference>
<evidence type="ECO:0000313" key="2">
    <source>
        <dbReference type="EMBL" id="MFH5228239.1"/>
    </source>
</evidence>
<keyword evidence="6" id="KW-1185">Reference proteome</keyword>
<evidence type="ECO:0000313" key="5">
    <source>
        <dbReference type="Proteomes" id="UP001609176"/>
    </source>
</evidence>
<reference evidence="4 5" key="1">
    <citation type="submission" date="2024-10" db="EMBL/GenBank/DDBJ databases">
        <authorList>
            <person name="Riesco R."/>
        </authorList>
    </citation>
    <scope>NUCLEOTIDE SEQUENCE [LARGE SCALE GENOMIC DNA]</scope>
    <source>
        <strain evidence="3 5">NCIMB 15448</strain>
        <strain evidence="1 4">NCIMB 15449</strain>
        <strain evidence="2 6">NCIMB 15450</strain>
    </source>
</reference>
<gene>
    <name evidence="3" type="ORF">ACHIPV_05465</name>
    <name evidence="1" type="ORF">ACHIPZ_08690</name>
    <name evidence="2" type="ORF">ACHIRB_06565</name>
</gene>
<evidence type="ECO:0008006" key="7">
    <source>
        <dbReference type="Google" id="ProtNLM"/>
    </source>
</evidence>
<name>A0ABW7JZR4_9NOCA</name>
<evidence type="ECO:0000313" key="4">
    <source>
        <dbReference type="Proteomes" id="UP001609175"/>
    </source>
</evidence>
<proteinExistence type="predicted"/>